<dbReference type="Pfam" id="PF00496">
    <property type="entry name" value="SBP_bac_5"/>
    <property type="match status" value="1"/>
</dbReference>
<accession>A0A450TP01</accession>
<evidence type="ECO:0000259" key="4">
    <source>
        <dbReference type="Pfam" id="PF00496"/>
    </source>
</evidence>
<evidence type="ECO:0000256" key="3">
    <source>
        <dbReference type="ARBA" id="ARBA00022729"/>
    </source>
</evidence>
<evidence type="ECO:0000256" key="2">
    <source>
        <dbReference type="ARBA" id="ARBA00022448"/>
    </source>
</evidence>
<dbReference type="GO" id="GO:0043190">
    <property type="term" value="C:ATP-binding cassette (ABC) transporter complex"/>
    <property type="evidence" value="ECO:0007669"/>
    <property type="project" value="InterPro"/>
</dbReference>
<dbReference type="EMBL" id="CAADFA010000527">
    <property type="protein sequence ID" value="VFJ69588.1"/>
    <property type="molecule type" value="Genomic_DNA"/>
</dbReference>
<sequence>MRFSALSPLWLKNLSSLSVDISLLPQVENTPHVARYTPQFWHFRALPVTFGNHLATGRGIFSQPMHLPLLKDSLVVSTRDMKTWLLFICLAILLPACDSGPSTAVSEIIPKTIGFGLAASPITLDPRFATDAVSSRINRLLYDRLVDFDESFHPIPALAEWQRVTPLHYRFFLKEERRPFHNGAPLTARDVKATYDSILDENTASAHRAMLTVIERIIVMDRDTIDFHLRTSDPLFPGRLALGILPADSIARGHPFNREPIGSGPMAFLDWPHEGKLRLRRLSDGVIIAFVRVPEATVRVLKLLRGEIDLIQNDLLPELVSWLSAREDIVVRTGRGINFSYIGFHLEDAVVGDLRLRKAVAHALDREAIIRYVWGGTARVANAVLIPDHWAGHPSLPSIPFDPVRARALLAQMGYTENHRPTLVYKTSSNPFRVRLATIIQAQLQRVGIDVDLRSHDWGTFYGDIKAGRFQMYSLAWVSIKMPDIFRYAFHSTSFPPAGANRGRFAEPLADRLIDEAQATSSLTGQAKLYRELQEYVLARLPYVPLWYEDNILVMGSDITGYTLTPDGNYDGLINVRRLSSPTF</sequence>
<dbReference type="InterPro" id="IPR000914">
    <property type="entry name" value="SBP_5_dom"/>
</dbReference>
<dbReference type="InterPro" id="IPR030678">
    <property type="entry name" value="Peptide/Ni-bd"/>
</dbReference>
<gene>
    <name evidence="6" type="ORF">BECKFM1743B_GA0114221_105363</name>
    <name evidence="5" type="ORF">BECKFM1743C_GA0114222_105272</name>
</gene>
<name>A0A450TP01_9GAMM</name>
<organism evidence="5">
    <name type="scientific">Candidatus Kentrum sp. FM</name>
    <dbReference type="NCBI Taxonomy" id="2126340"/>
    <lineage>
        <taxon>Bacteria</taxon>
        <taxon>Pseudomonadati</taxon>
        <taxon>Pseudomonadota</taxon>
        <taxon>Gammaproteobacteria</taxon>
        <taxon>Candidatus Kentrum</taxon>
    </lineage>
</organism>
<dbReference type="GO" id="GO:1904680">
    <property type="term" value="F:peptide transmembrane transporter activity"/>
    <property type="evidence" value="ECO:0007669"/>
    <property type="project" value="TreeGrafter"/>
</dbReference>
<evidence type="ECO:0000313" key="6">
    <source>
        <dbReference type="EMBL" id="VFK18291.1"/>
    </source>
</evidence>
<dbReference type="InterPro" id="IPR039424">
    <property type="entry name" value="SBP_5"/>
</dbReference>
<dbReference type="Gene3D" id="3.40.190.10">
    <property type="entry name" value="Periplasmic binding protein-like II"/>
    <property type="match status" value="1"/>
</dbReference>
<dbReference type="AlphaFoldDB" id="A0A450TP01"/>
<evidence type="ECO:0000256" key="1">
    <source>
        <dbReference type="ARBA" id="ARBA00005695"/>
    </source>
</evidence>
<comment type="similarity">
    <text evidence="1">Belongs to the bacterial solute-binding protein 5 family.</text>
</comment>
<dbReference type="PANTHER" id="PTHR30290">
    <property type="entry name" value="PERIPLASMIC BINDING COMPONENT OF ABC TRANSPORTER"/>
    <property type="match status" value="1"/>
</dbReference>
<feature type="domain" description="Solute-binding protein family 5" evidence="4">
    <location>
        <begin position="154"/>
        <end position="484"/>
    </location>
</feature>
<dbReference type="SUPFAM" id="SSF53850">
    <property type="entry name" value="Periplasmic binding protein-like II"/>
    <property type="match status" value="1"/>
</dbReference>
<dbReference type="EMBL" id="CAADFL010000536">
    <property type="protein sequence ID" value="VFK18291.1"/>
    <property type="molecule type" value="Genomic_DNA"/>
</dbReference>
<dbReference type="PANTHER" id="PTHR30290:SF9">
    <property type="entry name" value="OLIGOPEPTIDE-BINDING PROTEIN APPA"/>
    <property type="match status" value="1"/>
</dbReference>
<dbReference type="Gene3D" id="3.90.76.10">
    <property type="entry name" value="Dipeptide-binding Protein, Domain 1"/>
    <property type="match status" value="1"/>
</dbReference>
<dbReference type="GO" id="GO:0015833">
    <property type="term" value="P:peptide transport"/>
    <property type="evidence" value="ECO:0007669"/>
    <property type="project" value="TreeGrafter"/>
</dbReference>
<dbReference type="CDD" id="cd00995">
    <property type="entry name" value="PBP2_NikA_DppA_OppA_like"/>
    <property type="match status" value="1"/>
</dbReference>
<keyword evidence="2" id="KW-0813">Transport</keyword>
<dbReference type="Gene3D" id="3.10.105.10">
    <property type="entry name" value="Dipeptide-binding Protein, Domain 3"/>
    <property type="match status" value="1"/>
</dbReference>
<protein>
    <submittedName>
        <fullName evidence="5">Peptide/nickel transport system substrate-binding protein</fullName>
    </submittedName>
</protein>
<keyword evidence="3" id="KW-0732">Signal</keyword>
<proteinExistence type="inferred from homology"/>
<dbReference type="GO" id="GO:0030288">
    <property type="term" value="C:outer membrane-bounded periplasmic space"/>
    <property type="evidence" value="ECO:0007669"/>
    <property type="project" value="UniProtKB-ARBA"/>
</dbReference>
<reference evidence="5" key="1">
    <citation type="submission" date="2019-02" db="EMBL/GenBank/DDBJ databases">
        <authorList>
            <person name="Gruber-Vodicka R. H."/>
            <person name="Seah K. B. B."/>
        </authorList>
    </citation>
    <scope>NUCLEOTIDE SEQUENCE</scope>
    <source>
        <strain evidence="6">BECK_BZ164</strain>
        <strain evidence="5">BECK_BZ165</strain>
    </source>
</reference>
<dbReference type="PIRSF" id="PIRSF002741">
    <property type="entry name" value="MppA"/>
    <property type="match status" value="1"/>
</dbReference>
<evidence type="ECO:0000313" key="5">
    <source>
        <dbReference type="EMBL" id="VFJ69588.1"/>
    </source>
</evidence>